<accession>A0A8S5TGI8</accession>
<keyword evidence="1" id="KW-1133">Transmembrane helix</keyword>
<keyword evidence="1" id="KW-0812">Transmembrane</keyword>
<organism evidence="2">
    <name type="scientific">Myoviridae sp. ctIty1</name>
    <dbReference type="NCBI Taxonomy" id="2827673"/>
    <lineage>
        <taxon>Viruses</taxon>
        <taxon>Duplodnaviria</taxon>
        <taxon>Heunggongvirae</taxon>
        <taxon>Uroviricota</taxon>
        <taxon>Caudoviricetes</taxon>
    </lineage>
</organism>
<keyword evidence="1" id="KW-0472">Membrane</keyword>
<evidence type="ECO:0000313" key="2">
    <source>
        <dbReference type="EMBL" id="DAF62390.1"/>
    </source>
</evidence>
<name>A0A8S5TGI8_9CAUD</name>
<evidence type="ECO:0000256" key="1">
    <source>
        <dbReference type="SAM" id="Phobius"/>
    </source>
</evidence>
<sequence>MRVYYFVYLSSIGIELYRSIFMCLTMLSILYTVIVYNYIKF</sequence>
<dbReference type="EMBL" id="BK032823">
    <property type="protein sequence ID" value="DAF62390.1"/>
    <property type="molecule type" value="Genomic_DNA"/>
</dbReference>
<feature type="transmembrane region" description="Helical" evidence="1">
    <location>
        <begin position="16"/>
        <end position="39"/>
    </location>
</feature>
<reference evidence="2" key="1">
    <citation type="journal article" date="2021" name="Proc. Natl. Acad. Sci. U.S.A.">
        <title>A Catalog of Tens of Thousands of Viruses from Human Metagenomes Reveals Hidden Associations with Chronic Diseases.</title>
        <authorList>
            <person name="Tisza M.J."/>
            <person name="Buck C.B."/>
        </authorList>
    </citation>
    <scope>NUCLEOTIDE SEQUENCE</scope>
    <source>
        <strain evidence="2">CtIty1</strain>
    </source>
</reference>
<proteinExistence type="predicted"/>
<protein>
    <submittedName>
        <fullName evidence="2">Uncharacterized protein</fullName>
    </submittedName>
</protein>